<dbReference type="OrthoDB" id="3178054at2"/>
<protein>
    <submittedName>
        <fullName evidence="2">NADH dehydrogenase subunit C</fullName>
    </submittedName>
</protein>
<evidence type="ECO:0000313" key="2">
    <source>
        <dbReference type="EMBL" id="TGJ76929.1"/>
    </source>
</evidence>
<evidence type="ECO:0000259" key="1">
    <source>
        <dbReference type="Pfam" id="PF00329"/>
    </source>
</evidence>
<dbReference type="GO" id="GO:0008137">
    <property type="term" value="F:NADH dehydrogenase (ubiquinone) activity"/>
    <property type="evidence" value="ECO:0007669"/>
    <property type="project" value="InterPro"/>
</dbReference>
<comment type="caution">
    <text evidence="2">The sequence shown here is derived from an EMBL/GenBank/DDBJ whole genome shotgun (WGS) entry which is preliminary data.</text>
</comment>
<feature type="domain" description="NADH:ubiquinone oxidoreductase 30kDa subunit" evidence="1">
    <location>
        <begin position="9"/>
        <end position="90"/>
    </location>
</feature>
<keyword evidence="3" id="KW-1185">Reference proteome</keyword>
<dbReference type="AlphaFoldDB" id="A0A4Z0XZ89"/>
<dbReference type="InterPro" id="IPR037232">
    <property type="entry name" value="NADH_quin_OxRdtase_su_C/D-like"/>
</dbReference>
<proteinExistence type="predicted"/>
<accession>A0A4Z0XZ89</accession>
<gene>
    <name evidence="2" type="ORF">CAGA_10020</name>
</gene>
<dbReference type="InterPro" id="IPR001268">
    <property type="entry name" value="NADH_UbQ_OxRdtase_30kDa_su"/>
</dbReference>
<sequence length="111" mass="12859">MAENIIIPISPDSLLEEVLKMKNSECRLVQICSTRTQDGYELSYSFGKDYDLYNLRFTIGEDAQIPSITNIYPTAFLYENEIHDLFGVQIKMISVDYQGTLYRTDKKTPFK</sequence>
<dbReference type="EMBL" id="SRMQ01000003">
    <property type="protein sequence ID" value="TGJ76929.1"/>
    <property type="molecule type" value="Genomic_DNA"/>
</dbReference>
<dbReference type="Gene3D" id="3.30.460.80">
    <property type="entry name" value="NADH:ubiquinone oxidoreductase, 30kDa subunit"/>
    <property type="match status" value="1"/>
</dbReference>
<organism evidence="2 3">
    <name type="scientific">Caproiciproducens galactitolivorans</name>
    <dbReference type="NCBI Taxonomy" id="642589"/>
    <lineage>
        <taxon>Bacteria</taxon>
        <taxon>Bacillati</taxon>
        <taxon>Bacillota</taxon>
        <taxon>Clostridia</taxon>
        <taxon>Eubacteriales</taxon>
        <taxon>Acutalibacteraceae</taxon>
        <taxon>Caproiciproducens</taxon>
    </lineage>
</organism>
<dbReference type="Pfam" id="PF00329">
    <property type="entry name" value="Complex1_30kDa"/>
    <property type="match status" value="1"/>
</dbReference>
<dbReference type="SUPFAM" id="SSF143243">
    <property type="entry name" value="Nqo5-like"/>
    <property type="match status" value="1"/>
</dbReference>
<evidence type="ECO:0000313" key="3">
    <source>
        <dbReference type="Proteomes" id="UP000297714"/>
    </source>
</evidence>
<dbReference type="RefSeq" id="WP_135658417.1">
    <property type="nucleotide sequence ID" value="NZ_JAJUFJ010000007.1"/>
</dbReference>
<name>A0A4Z0XZ89_9FIRM</name>
<reference evidence="2 3" key="1">
    <citation type="submission" date="2019-04" db="EMBL/GenBank/DDBJ databases">
        <authorList>
            <person name="Poehlein A."/>
            <person name="Bengelsdorf F.R."/>
            <person name="Duerre P."/>
            <person name="Daniel R."/>
        </authorList>
    </citation>
    <scope>NUCLEOTIDE SEQUENCE [LARGE SCALE GENOMIC DNA]</scope>
    <source>
        <strain evidence="2 3">BS-1</strain>
    </source>
</reference>
<dbReference type="Proteomes" id="UP000297714">
    <property type="component" value="Unassembled WGS sequence"/>
</dbReference>